<reference evidence="2" key="1">
    <citation type="submission" date="2018-01" db="EMBL/GenBank/DDBJ databases">
        <title>An insight into the sialome of Amazonian anophelines.</title>
        <authorList>
            <person name="Ribeiro J.M."/>
            <person name="Scarpassa V."/>
            <person name="Calvo E."/>
        </authorList>
    </citation>
    <scope>NUCLEOTIDE SEQUENCE</scope>
</reference>
<sequence>MWLVAAAGHILRSTVVAVYIVAHSAPQKVHRSGFGRFQWRLGGDCILTYRFACQMGNGMALGFVNGRIRERNV</sequence>
<keyword evidence="1" id="KW-0732">Signal</keyword>
<dbReference type="AlphaFoldDB" id="A0A2M4DB32"/>
<protein>
    <submittedName>
        <fullName evidence="2">Putative secreted protein</fullName>
    </submittedName>
</protein>
<organism evidence="2">
    <name type="scientific">Anopheles darlingi</name>
    <name type="common">Mosquito</name>
    <dbReference type="NCBI Taxonomy" id="43151"/>
    <lineage>
        <taxon>Eukaryota</taxon>
        <taxon>Metazoa</taxon>
        <taxon>Ecdysozoa</taxon>
        <taxon>Arthropoda</taxon>
        <taxon>Hexapoda</taxon>
        <taxon>Insecta</taxon>
        <taxon>Pterygota</taxon>
        <taxon>Neoptera</taxon>
        <taxon>Endopterygota</taxon>
        <taxon>Diptera</taxon>
        <taxon>Nematocera</taxon>
        <taxon>Culicoidea</taxon>
        <taxon>Culicidae</taxon>
        <taxon>Anophelinae</taxon>
        <taxon>Anopheles</taxon>
    </lineage>
</organism>
<proteinExistence type="predicted"/>
<feature type="signal peptide" evidence="1">
    <location>
        <begin position="1"/>
        <end position="17"/>
    </location>
</feature>
<evidence type="ECO:0000256" key="1">
    <source>
        <dbReference type="SAM" id="SignalP"/>
    </source>
</evidence>
<evidence type="ECO:0000313" key="2">
    <source>
        <dbReference type="EMBL" id="MBW74794.1"/>
    </source>
</evidence>
<accession>A0A2M4DB32</accession>
<name>A0A2M4DB32_ANODA</name>
<feature type="chain" id="PRO_5014669629" evidence="1">
    <location>
        <begin position="18"/>
        <end position="73"/>
    </location>
</feature>
<dbReference type="EMBL" id="GGFL01010616">
    <property type="protein sequence ID" value="MBW74794.1"/>
    <property type="molecule type" value="Transcribed_RNA"/>
</dbReference>